<dbReference type="CTD" id="32032"/>
<dbReference type="GO" id="GO:0005112">
    <property type="term" value="F:Notch binding"/>
    <property type="evidence" value="ECO:0000318"/>
    <property type="project" value="GO_Central"/>
</dbReference>
<keyword evidence="9 11" id="KW-1015">Disulfide bond</keyword>
<dbReference type="FunFam" id="2.10.25.10:FF:000294">
    <property type="entry name" value="Delta-like protein"/>
    <property type="match status" value="1"/>
</dbReference>
<proteinExistence type="evidence at transcript level"/>
<dbReference type="SMART" id="SM00181">
    <property type="entry name" value="EGF"/>
    <property type="match status" value="7"/>
</dbReference>
<dbReference type="Pfam" id="PF00053">
    <property type="entry name" value="EGF_laminin"/>
    <property type="match status" value="1"/>
</dbReference>
<dbReference type="EMBL" id="BT122182">
    <property type="protein sequence ID" value="ADE58552.1"/>
    <property type="molecule type" value="mRNA"/>
</dbReference>
<dbReference type="OrthoDB" id="6130531at2759"/>
<protein>
    <recommendedName>
        <fullName evidence="13">Delta-like protein</fullName>
    </recommendedName>
</protein>
<feature type="region of interest" description="Disordered" evidence="14">
    <location>
        <begin position="444"/>
        <end position="473"/>
    </location>
</feature>
<dbReference type="HOGENOM" id="CLU_539994_0_0_1"/>
<gene>
    <name evidence="17 19" type="primary">C901</name>
    <name evidence="17" type="synonym">10</name>
    <name evidence="17" type="synonym">anon-10Ab</name>
    <name evidence="17" type="synonym">c901</name>
    <name evidence="18" type="synonym">C901-RA</name>
    <name evidence="17" type="synonym">cDNA 901</name>
    <name evidence="17" type="synonym">CT4052</name>
    <name evidence="17" type="synonym">Dmel\CG1567</name>
    <name evidence="17 19" type="ORF">CG1567</name>
    <name evidence="17" type="ORF">Dmel_CG1567</name>
</gene>
<name>Q9VZ44_DROME</name>
<reference evidence="17 20" key="6">
    <citation type="journal article" date="2005" name="PLoS Comput. Biol.">
        <title>Combined evidence annotation of transposable elements in genome sequences.</title>
        <authorList>
            <person name="Quesneville H."/>
            <person name="Bergman C.M."/>
            <person name="Andrieu O."/>
            <person name="Autard D."/>
            <person name="Nouaud D."/>
            <person name="Ashburner M."/>
            <person name="Anxolabehere D."/>
        </authorList>
    </citation>
    <scope>NUCLEOTIDE SEQUENCE [LARGE SCALE GENOMIC DNA]</scope>
    <source>
        <strain evidence="20">Berkeley</strain>
    </source>
</reference>
<evidence type="ECO:0000256" key="2">
    <source>
        <dbReference type="ARBA" id="ARBA00022473"/>
    </source>
</evidence>
<evidence type="ECO:0000256" key="4">
    <source>
        <dbReference type="ARBA" id="ARBA00022692"/>
    </source>
</evidence>
<dbReference type="DNASU" id="32032"/>
<feature type="disulfide bond" evidence="11">
    <location>
        <begin position="305"/>
        <end position="314"/>
    </location>
</feature>
<feature type="disulfide bond" evidence="12">
    <location>
        <begin position="70"/>
        <end position="79"/>
    </location>
</feature>
<keyword evidence="7 13" id="KW-1133">Transmembrane helix</keyword>
<dbReference type="KEGG" id="dme:Dmel_CG1567"/>
<dbReference type="Proteomes" id="UP000000803">
    <property type="component" value="Chromosome X"/>
</dbReference>
<evidence type="ECO:0000256" key="8">
    <source>
        <dbReference type="ARBA" id="ARBA00023136"/>
    </source>
</evidence>
<dbReference type="GO" id="GO:0048513">
    <property type="term" value="P:animal organ development"/>
    <property type="evidence" value="ECO:0007669"/>
    <property type="project" value="UniProtKB-ARBA"/>
</dbReference>
<dbReference type="PANTHER" id="PTHR14949:SF57">
    <property type="entry name" value="EGF-LIKE DOMAIN-CONTAINING PROTEIN"/>
    <property type="match status" value="1"/>
</dbReference>
<dbReference type="GO" id="GO:0045746">
    <property type="term" value="P:negative regulation of Notch signaling pathway"/>
    <property type="evidence" value="ECO:0000318"/>
    <property type="project" value="GO_Central"/>
</dbReference>
<feature type="region of interest" description="Disordered" evidence="14">
    <location>
        <begin position="499"/>
        <end position="559"/>
    </location>
</feature>
<accession>Q9VZ44</accession>
<feature type="compositionally biased region" description="Low complexity" evidence="14">
    <location>
        <begin position="499"/>
        <end position="508"/>
    </location>
</feature>
<evidence type="ECO:0000259" key="16">
    <source>
        <dbReference type="PROSITE" id="PS51051"/>
    </source>
</evidence>
<dbReference type="BioGRID-ORCS" id="32032">
    <property type="hits" value="0 hits in 1 CRISPR screen"/>
</dbReference>
<evidence type="ECO:0000256" key="1">
    <source>
        <dbReference type="ARBA" id="ARBA00004479"/>
    </source>
</evidence>
<evidence type="ECO:0000256" key="6">
    <source>
        <dbReference type="ARBA" id="ARBA00022737"/>
    </source>
</evidence>
<dbReference type="PROSITE" id="PS50026">
    <property type="entry name" value="EGF_3"/>
    <property type="match status" value="1"/>
</dbReference>
<feature type="compositionally biased region" description="Acidic residues" evidence="14">
    <location>
        <begin position="517"/>
        <end position="552"/>
    </location>
</feature>
<comment type="function">
    <text evidence="13">Putative Notch ligand involved in the mediation of Notch signaling.</text>
</comment>
<evidence type="ECO:0000313" key="19">
    <source>
        <dbReference type="FlyBase" id="FBgn0021742"/>
    </source>
</evidence>
<reference evidence="17 20" key="1">
    <citation type="journal article" date="2000" name="Science">
        <title>The genome sequence of Drosophila melanogaster.</title>
        <authorList>
            <person name="Adams M.D."/>
            <person name="Celniker S.E."/>
            <person name="Holt R.A."/>
            <person name="Evans C.A."/>
            <person name="Gocayne J.D."/>
            <person name="Amanatides P.G."/>
            <person name="Scherer S.E."/>
            <person name="Li P.W."/>
            <person name="Hoskins R.A."/>
            <person name="Galle R.F."/>
            <person name="George R.A."/>
            <person name="Lewis S.E."/>
            <person name="Richards S."/>
            <person name="Ashburner M."/>
            <person name="Henderson S.N."/>
            <person name="Sutton G.G."/>
            <person name="Wortman J.R."/>
            <person name="Yandell M.D."/>
            <person name="Zhang Q."/>
            <person name="Chen L.X."/>
            <person name="Brandon R.C."/>
            <person name="Rogers Y.H."/>
            <person name="Blazej R.G."/>
            <person name="Champe M."/>
            <person name="Pfeiffer B.D."/>
            <person name="Wan K.H."/>
            <person name="Doyle C."/>
            <person name="Baxter E.G."/>
            <person name="Helt G."/>
            <person name="Nelson C.R."/>
            <person name="Gabor G.L."/>
            <person name="Abril J.F."/>
            <person name="Agbayani A."/>
            <person name="An H.J."/>
            <person name="Andrews-Pfannkoch C."/>
            <person name="Baldwin D."/>
            <person name="Ballew R.M."/>
            <person name="Basu A."/>
            <person name="Baxendale J."/>
            <person name="Bayraktaroglu L."/>
            <person name="Beasley E.M."/>
            <person name="Beeson K.Y."/>
            <person name="Benos P.V."/>
            <person name="Berman B.P."/>
            <person name="Bhandari D."/>
            <person name="Bolshakov S."/>
            <person name="Borkova D."/>
            <person name="Botchan M.R."/>
            <person name="Bouck J."/>
            <person name="Brokstein P."/>
            <person name="Brottier P."/>
            <person name="Burtis K.C."/>
            <person name="Busam D.A."/>
            <person name="Butler H."/>
            <person name="Cadieu E."/>
            <person name="Center A."/>
            <person name="Chandra I."/>
            <person name="Cherry J.M."/>
            <person name="Cawley S."/>
            <person name="Dahlke C."/>
            <person name="Davenport L.B."/>
            <person name="Davies P."/>
            <person name="de Pablos B."/>
            <person name="Delcher A."/>
            <person name="Deng Z."/>
            <person name="Mays A.D."/>
            <person name="Dew I."/>
            <person name="Dietz S.M."/>
            <person name="Dodson K."/>
            <person name="Doup L.E."/>
            <person name="Downes M."/>
            <person name="Dugan-Rocha S."/>
            <person name="Dunkov B.C."/>
            <person name="Dunn P."/>
            <person name="Durbin K.J."/>
            <person name="Evangelista C.C."/>
            <person name="Ferraz C."/>
            <person name="Ferriera S."/>
            <person name="Fleischmann W."/>
            <person name="Fosler C."/>
            <person name="Gabrielian A.E."/>
            <person name="Garg N.S."/>
            <person name="Gelbart W.M."/>
            <person name="Glasser K."/>
            <person name="Glodek A."/>
            <person name="Gong F."/>
            <person name="Gorrell J.H."/>
            <person name="Gu Z."/>
            <person name="Guan P."/>
            <person name="Harris M."/>
            <person name="Harris N.L."/>
            <person name="Harvey D."/>
            <person name="Heiman T.J."/>
            <person name="Hernandez J.R."/>
            <person name="Houck J."/>
            <person name="Hostin D."/>
            <person name="Houston K.A."/>
            <person name="Howland T.J."/>
            <person name="Wei M.H."/>
            <person name="Ibegwam C."/>
            <person name="Jalali M."/>
            <person name="Kalush F."/>
            <person name="Karpen G.H."/>
            <person name="Ke Z."/>
            <person name="Kennison J.A."/>
            <person name="Ketchum K.A."/>
            <person name="Kimmel B.E."/>
            <person name="Kodira C.D."/>
            <person name="Kraft C."/>
            <person name="Kravitz S."/>
            <person name="Kulp D."/>
            <person name="Lai Z."/>
            <person name="Lasko P."/>
            <person name="Lei Y."/>
            <person name="Levitsky A.A."/>
            <person name="Li J."/>
            <person name="Li Z."/>
            <person name="Liang Y."/>
            <person name="Lin X."/>
            <person name="Liu X."/>
            <person name="Mattei B."/>
            <person name="McIntosh T.C."/>
            <person name="McLeod M.P."/>
            <person name="McPherson D."/>
            <person name="Merkulov G."/>
            <person name="Milshina N.V."/>
            <person name="Mobarry C."/>
            <person name="Morris J."/>
            <person name="Moshrefi A."/>
            <person name="Mount S.M."/>
            <person name="Moy M."/>
            <person name="Murphy B."/>
            <person name="Murphy L."/>
            <person name="Muzny D.M."/>
            <person name="Nelson D.L."/>
            <person name="Nelson D.R."/>
            <person name="Nelson K.A."/>
            <person name="Nixon K."/>
            <person name="Nusskern D.R."/>
            <person name="Pacleb J.M."/>
            <person name="Palazzolo M."/>
            <person name="Pittman G.S."/>
            <person name="Pan S."/>
            <person name="Pollard J."/>
            <person name="Puri V."/>
            <person name="Reese M.G."/>
            <person name="Reinert K."/>
            <person name="Remington K."/>
            <person name="Saunders R.D."/>
            <person name="Scheeler F."/>
            <person name="Shen H."/>
            <person name="Shue B.C."/>
            <person name="Siden-Kiamos I."/>
            <person name="Simpson M."/>
            <person name="Skupski M.P."/>
            <person name="Smith T."/>
            <person name="Spier E."/>
            <person name="Spradling A.C."/>
            <person name="Stapleton M."/>
            <person name="Strong R."/>
            <person name="Sun E."/>
            <person name="Svirskas R."/>
            <person name="Tector C."/>
            <person name="Turner R."/>
            <person name="Venter E."/>
            <person name="Wang A.H."/>
            <person name="Wang X."/>
            <person name="Wang Z.Y."/>
            <person name="Wassarman D.A."/>
            <person name="Weinstock G.M."/>
            <person name="Weissenbach J."/>
            <person name="Williams S.M."/>
            <person name="WoodageT"/>
            <person name="Worley K.C."/>
            <person name="Wu D."/>
            <person name="Yang S."/>
            <person name="Yao Q.A."/>
            <person name="Ye J."/>
            <person name="Yeh R.F."/>
            <person name="Zaveri J.S."/>
            <person name="Zhan M."/>
            <person name="Zhang G."/>
            <person name="Zhao Q."/>
            <person name="Zheng L."/>
            <person name="Zheng X.H."/>
            <person name="Zhong F.N."/>
            <person name="Zhong W."/>
            <person name="Zhou X."/>
            <person name="Zhu S."/>
            <person name="Zhu X."/>
            <person name="Smith H.O."/>
            <person name="Gibbs R.A."/>
            <person name="Myers E.W."/>
            <person name="Rubin G.M."/>
            <person name="Venter J.C."/>
        </authorList>
    </citation>
    <scope>NUCLEOTIDE SEQUENCE [LARGE SCALE GENOMIC DNA]</scope>
    <source>
        <strain evidence="20">Berkeley</strain>
    </source>
</reference>
<reference evidence="20" key="2">
    <citation type="journal article" date="2002" name="Genome Biol.">
        <title>Finishing a whole-genome shotgun: release 3 of the Drosophila melanogaster euchromatic genome sequence.</title>
        <authorList>
            <person name="Celniker S.E."/>
            <person name="Wheeler D.A."/>
            <person name="Kronmiller B."/>
            <person name="Carlson J.W."/>
            <person name="Halpern A."/>
            <person name="Patel S."/>
            <person name="Adams M."/>
            <person name="Champe M."/>
            <person name="Dugan S.P."/>
            <person name="Frise E."/>
            <person name="Hodgson A."/>
            <person name="George R.A."/>
            <person name="Hoskins R.A."/>
            <person name="Laverty T."/>
            <person name="Muzny D.M."/>
            <person name="Nelson C.R."/>
            <person name="Pacleb J.M."/>
            <person name="Park S."/>
            <person name="Pfeiffer B.D."/>
            <person name="Richards S."/>
            <person name="Sodergren E.J."/>
            <person name="Svirskas R."/>
            <person name="Tabor P.E."/>
            <person name="Wan K."/>
            <person name="Stapleton M."/>
            <person name="Sutton G.G."/>
            <person name="Venter C."/>
            <person name="Weinstock G."/>
            <person name="Scherer S.E."/>
            <person name="Myers E.W."/>
            <person name="Gibbs R.A."/>
            <person name="Rubin G.M."/>
        </authorList>
    </citation>
    <scope>NUCLEOTIDE SEQUENCE [LARGE SCALE GENOMIC DNA]</scope>
    <source>
        <strain evidence="20">Berkeley</strain>
    </source>
</reference>
<dbReference type="PaxDb" id="7227-FBpp0073256"/>
<evidence type="ECO:0000256" key="14">
    <source>
        <dbReference type="SAM" id="MobiDB-lite"/>
    </source>
</evidence>
<reference evidence="17" key="11">
    <citation type="journal article" date="2015" name="G3 (Bethesda)">
        <title>Gene Model Annotations for Drosophila melanogaster: Impact of High-Throughput Data.</title>
        <authorList>
            <consortium name="FlyBase Consortium"/>
            <person name="Matthews B.B."/>
            <person name="Dos Santos G."/>
            <person name="Crosby M.A."/>
            <person name="Emmert D.B."/>
            <person name="St Pierre S.E."/>
            <person name="Gramates L.S."/>
            <person name="Zhou P."/>
            <person name="Schroeder A.J."/>
            <person name="Falls K."/>
            <person name="Strelets V."/>
            <person name="Russo S.M."/>
            <person name="Gelbart W.M."/>
            <person name="null"/>
        </authorList>
    </citation>
    <scope>NUCLEOTIDE SEQUENCE</scope>
</reference>
<evidence type="ECO:0000256" key="10">
    <source>
        <dbReference type="ARBA" id="ARBA00023180"/>
    </source>
</evidence>
<dbReference type="FunFam" id="2.10.25.140:FF:000002">
    <property type="entry name" value="Delta-like protein"/>
    <property type="match status" value="1"/>
</dbReference>
<dbReference type="STRING" id="7227.FBpp0073256"/>
<keyword evidence="5 13" id="KW-0732">Signal</keyword>
<dbReference type="InterPro" id="IPR050969">
    <property type="entry name" value="Dev_Signal_Modulators"/>
</dbReference>
<comment type="caution">
    <text evidence="11">Lacks conserved residue(s) required for the propagation of feature annotation.</text>
</comment>
<dbReference type="Bgee" id="FBgn0021742">
    <property type="expression patterns" value="Expressed in embryo and 3 other cell types or tissues"/>
</dbReference>
<organism evidence="17 20">
    <name type="scientific">Drosophila melanogaster</name>
    <name type="common">Fruit fly</name>
    <dbReference type="NCBI Taxonomy" id="7227"/>
    <lineage>
        <taxon>Eukaryota</taxon>
        <taxon>Metazoa</taxon>
        <taxon>Ecdysozoa</taxon>
        <taxon>Arthropoda</taxon>
        <taxon>Hexapoda</taxon>
        <taxon>Insecta</taxon>
        <taxon>Pterygota</taxon>
        <taxon>Neoptera</taxon>
        <taxon>Endopterygota</taxon>
        <taxon>Diptera</taxon>
        <taxon>Brachycera</taxon>
        <taxon>Muscomorpha</taxon>
        <taxon>Ephydroidea</taxon>
        <taxon>Drosophilidae</taxon>
        <taxon>Drosophila</taxon>
        <taxon>Sophophora</taxon>
    </lineage>
</organism>
<dbReference type="InterPro" id="IPR002049">
    <property type="entry name" value="LE_dom"/>
</dbReference>
<reference evidence="20" key="4">
    <citation type="journal article" date="2002" name="Genome Biol.">
        <title>The transposable elements of the Drosophila melanogaster euchromatin: a genomics perspective.</title>
        <authorList>
            <person name="Kaminker J.S."/>
            <person name="Bergman C.M."/>
            <person name="Kronmiller B."/>
            <person name="Carlson J."/>
            <person name="Svirskas R."/>
            <person name="Patel S."/>
            <person name="Frise E."/>
            <person name="Wheeler D.A."/>
            <person name="Lewis S.E."/>
            <person name="Rubin G.M."/>
            <person name="Ashburner M."/>
            <person name="Celniker S.E."/>
        </authorList>
    </citation>
    <scope>NUCLEOTIDE SEQUENCE [LARGE SCALE GENOMIC DNA]</scope>
    <source>
        <strain evidence="20">Berkeley</strain>
    </source>
</reference>
<evidence type="ECO:0000313" key="20">
    <source>
        <dbReference type="Proteomes" id="UP000000803"/>
    </source>
</evidence>
<reference evidence="18" key="10">
    <citation type="submission" date="2011-07" db="EMBL/GenBank/DDBJ databases">
        <authorList>
            <person name="Carlson J."/>
            <person name="Booth B."/>
            <person name="Frise E."/>
            <person name="Park S."/>
            <person name="Wan K."/>
            <person name="Yu C."/>
            <person name="Celniker S."/>
        </authorList>
    </citation>
    <scope>NUCLEOTIDE SEQUENCE</scope>
</reference>
<dbReference type="InterPro" id="IPR001774">
    <property type="entry name" value="DSL"/>
</dbReference>
<dbReference type="VEuPathDB" id="VectorBase:FBgn0021742"/>
<dbReference type="PROSITE" id="PS51051">
    <property type="entry name" value="DSL"/>
    <property type="match status" value="1"/>
</dbReference>
<reference evidence="17" key="7">
    <citation type="submission" date="2006-08" db="EMBL/GenBank/DDBJ databases">
        <authorList>
            <person name="Celniker S."/>
            <person name="Carlson J."/>
            <person name="Wan K."/>
            <person name="Frise E."/>
            <person name="Hoskins R."/>
            <person name="Park S."/>
            <person name="Svirskas R."/>
            <person name="Rubin G."/>
        </authorList>
    </citation>
    <scope>NUCLEOTIDE SEQUENCE</scope>
</reference>
<comment type="subcellular location">
    <subcellularLocation>
        <location evidence="1 13">Membrane</location>
        <topology evidence="1 13">Single-pass type I membrane protein</topology>
    </subcellularLocation>
</comment>
<dbReference type="Reactome" id="R-DME-9604323">
    <property type="pathway name" value="Negative regulation of NOTCH4 signaling"/>
</dbReference>
<dbReference type="UCSC" id="CG1567-RA">
    <property type="organism name" value="d. melanogaster"/>
</dbReference>
<reference evidence="17" key="14">
    <citation type="submission" date="2023-12" db="EMBL/GenBank/DDBJ databases">
        <authorList>
            <consortium name="FlyBase"/>
        </authorList>
    </citation>
    <scope>NUCLEOTIDE SEQUENCE</scope>
</reference>
<evidence type="ECO:0000256" key="3">
    <source>
        <dbReference type="ARBA" id="ARBA00022536"/>
    </source>
</evidence>
<dbReference type="PROSITE" id="PS01186">
    <property type="entry name" value="EGF_2"/>
    <property type="match status" value="3"/>
</dbReference>
<dbReference type="Pfam" id="PF00008">
    <property type="entry name" value="EGF"/>
    <property type="match status" value="1"/>
</dbReference>
<reference evidence="17 20" key="8">
    <citation type="journal article" date="2007" name="Science">
        <title>The Release 5.1 annotation of Drosophila melanogaster heterochromatin.</title>
        <authorList>
            <person name="Smith C.D."/>
            <person name="Shu S."/>
            <person name="Mungall C.J."/>
            <person name="Karpen G.H."/>
        </authorList>
    </citation>
    <scope>NUCLEOTIDE SEQUENCE [LARGE SCALE GENOMIC DNA]</scope>
    <source>
        <strain evidence="20">Berkeley</strain>
    </source>
</reference>
<dbReference type="Pfam" id="PF21700">
    <property type="entry name" value="EGF_DL_JAG"/>
    <property type="match status" value="3"/>
</dbReference>
<evidence type="ECO:0000256" key="9">
    <source>
        <dbReference type="ARBA" id="ARBA00023157"/>
    </source>
</evidence>
<dbReference type="Gene3D" id="2.10.25.10">
    <property type="entry name" value="Laminin"/>
    <property type="match status" value="4"/>
</dbReference>
<keyword evidence="2 13" id="KW-0217">Developmental protein</keyword>
<dbReference type="GO" id="GO:0048731">
    <property type="term" value="P:system development"/>
    <property type="evidence" value="ECO:0007669"/>
    <property type="project" value="UniProtKB-ARBA"/>
</dbReference>
<evidence type="ECO:0000256" key="12">
    <source>
        <dbReference type="PROSITE-ProRule" id="PRU00377"/>
    </source>
</evidence>
<dbReference type="InterPro" id="IPR000742">
    <property type="entry name" value="EGF"/>
</dbReference>
<keyword evidence="10" id="KW-0325">Glycoprotein</keyword>
<reference evidence="17" key="15">
    <citation type="submission" date="2024-06" db="EMBL/GenBank/DDBJ databases">
        <title>Drosophila melanogaster release 4 sequence.</title>
        <authorList>
            <consortium name="Berkeley Drosophila Genome Project"/>
            <person name="Celniker S."/>
            <person name="Carlson J."/>
            <person name="Wan K."/>
            <person name="Pfeiffer B."/>
            <person name="Frise E."/>
            <person name="George R."/>
            <person name="Hoskins R."/>
            <person name="Stapleton M."/>
            <person name="Pacleb J."/>
            <person name="Park S."/>
            <person name="Svirskas R."/>
            <person name="Smith E."/>
            <person name="Yu C."/>
            <person name="Rubin G."/>
        </authorList>
    </citation>
    <scope>NUCLEOTIDE SEQUENCE</scope>
</reference>
<feature type="region of interest" description="Disordered" evidence="14">
    <location>
        <begin position="349"/>
        <end position="383"/>
    </location>
</feature>
<keyword evidence="4 13" id="KW-0812">Transmembrane</keyword>
<dbReference type="EMBL" id="AE014298">
    <property type="protein sequence ID" value="AAF47984.1"/>
    <property type="molecule type" value="Genomic_DNA"/>
</dbReference>
<keyword evidence="20" id="KW-1185">Reference proteome</keyword>
<sequence length="559" mass="60027">MLSDKKAALLLVTAITALKLEEMNAYRRNFDARQSSNSNIPLWKQRACEKSQKQRQNAHYVCDEKGDFKCLPGWQGDLCQVPMCRRGCDPMNGYCQRPGECRCRIGYSGELCDKCIPLPGCQHGGCTKPFECICKPGWAGLFCTEPSCRTGCHSTRGYCEAPGECRCRIGYAGRTCSECATMPGCQHGTCNKPLECLCLPGYTGLLCQTPICDPDCSKQHGYCRKPGECRCKVGWTGSQCDKCFPYPGCANGDCEAPWECNCHPGWGGMLCDEKLTYCVEHPDTCENGGKCTSLSREDGSYQCQCRQGFLGKNCEIRDDFLLTSEAPPRITPPTPAELVLELDGELDQNGQQDIGAGVPDDSEPGGGLVGEKLPAGNEPERRKNDTVANVATAGTGAGAGPMNSLPGNSNATRTTLVVATETGSDNATNEALSAVTTRRATPIPLTSGEKTVKGNATSVSVATGPQPRPPLPIVASQEQTIANLAPAGTVTVTATTAPTATTAATSVTSHKDKPNVADEEEDEDDDDDEEDEDGEYDEEEDEDEDDEEDDSDQLIPNII</sequence>
<feature type="compositionally biased region" description="Polar residues" evidence="14">
    <location>
        <begin position="454"/>
        <end position="463"/>
    </location>
</feature>
<dbReference type="GO" id="GO:0005886">
    <property type="term" value="C:plasma membrane"/>
    <property type="evidence" value="ECO:0000318"/>
    <property type="project" value="GO_Central"/>
</dbReference>
<dbReference type="eggNOG" id="KOG1217">
    <property type="taxonomic scope" value="Eukaryota"/>
</dbReference>
<dbReference type="ExpressionAtlas" id="Q9VZ44">
    <property type="expression patterns" value="baseline and differential"/>
</dbReference>
<dbReference type="IntAct" id="Q9VZ44">
    <property type="interactions" value="3"/>
</dbReference>
<dbReference type="PROSITE" id="PS00022">
    <property type="entry name" value="EGF_1"/>
    <property type="match status" value="4"/>
</dbReference>
<dbReference type="RefSeq" id="NP_572673.1">
    <property type="nucleotide sequence ID" value="NM_132445.3"/>
</dbReference>
<feature type="domain" description="DSL" evidence="16">
    <location>
        <begin position="37"/>
        <end position="79"/>
    </location>
</feature>
<evidence type="ECO:0000256" key="13">
    <source>
        <dbReference type="RuleBase" id="RU280815"/>
    </source>
</evidence>
<evidence type="ECO:0000313" key="18">
    <source>
        <dbReference type="EMBL" id="ADE58552.1"/>
    </source>
</evidence>
<reference evidence="17" key="13">
    <citation type="journal article" date="2015" name="Genome Res.">
        <title>The Release 6 reference sequence of the Drosophila melanogaster genome.</title>
        <authorList>
            <person name="Hoskins R.A."/>
            <person name="Carlson J.W."/>
            <person name="Wan K.H."/>
            <person name="Park S."/>
            <person name="Mendez I."/>
            <person name="Galle S.E."/>
            <person name="Booth B.W."/>
            <person name="Pfeiffer B.D."/>
            <person name="George R.A."/>
            <person name="Svirskas R."/>
            <person name="Krzywinski M."/>
            <person name="Schein J."/>
            <person name="Accardo M.C."/>
            <person name="Damia E."/>
            <person name="Messina G."/>
            <person name="Mendez-Lago M."/>
            <person name="de Pablos B."/>
            <person name="Demakova O.V."/>
            <person name="Andreyeva E.N."/>
            <person name="Boldyreva L.V."/>
            <person name="Marra M."/>
            <person name="Carvalho A.B."/>
            <person name="Dimitri P."/>
            <person name="Villasante A."/>
            <person name="Zhimulev I.F."/>
            <person name="Rubin G.M."/>
            <person name="Karpen G.H."/>
            <person name="Celniker S.E."/>
        </authorList>
    </citation>
    <scope>NUCLEOTIDE SEQUENCE</scope>
</reference>
<dbReference type="Pfam" id="PF01414">
    <property type="entry name" value="DSL"/>
    <property type="match status" value="1"/>
</dbReference>
<dbReference type="OMA" id="PETCENE"/>
<dbReference type="FunFam" id="2.10.25.10:FF:000018">
    <property type="entry name" value="Delta-like 1"/>
    <property type="match status" value="3"/>
</dbReference>
<dbReference type="Gene3D" id="2.10.25.140">
    <property type="match status" value="1"/>
</dbReference>
<keyword evidence="6 13" id="KW-0677">Repeat</keyword>
<reference evidence="17 20" key="9">
    <citation type="journal article" date="2007" name="Science">
        <title>Sequence finishing and mapping of Drosophila melanogaster heterochromatin.</title>
        <authorList>
            <person name="Hoskins R.A."/>
            <person name="Carlson J.W."/>
            <person name="Kennedy C."/>
            <person name="Acevedo D."/>
            <person name="Evans-Holm M."/>
            <person name="Frise E."/>
            <person name="Wan K.H."/>
            <person name="Park S."/>
            <person name="Mendez-Lago M."/>
            <person name="Rossi F."/>
            <person name="Villasante A."/>
            <person name="Dimitri P."/>
            <person name="Karpen G.H."/>
            <person name="Celniker S.E."/>
        </authorList>
    </citation>
    <scope>NUCLEOTIDE SEQUENCE [LARGE SCALE GENOMIC DNA]</scope>
    <source>
        <strain evidence="20">Berkeley</strain>
    </source>
</reference>
<keyword evidence="8 13" id="KW-0472">Membrane</keyword>
<dbReference type="Reactome" id="R-DME-1912420">
    <property type="pathway name" value="Pre-NOTCH Processing in Golgi"/>
</dbReference>
<reference evidence="17" key="12">
    <citation type="journal article" date="2015" name="G3 (Bethesda)">
        <title>Gene Model Annotations for Drosophila melanogaster: The Rule-Benders.</title>
        <authorList>
            <consortium name="FlyBase Consortium"/>
            <person name="Crosby M.A."/>
            <person name="Gramates L.S."/>
            <person name="Dos Santos G."/>
            <person name="Matthews B.B."/>
            <person name="St Pierre S.E."/>
            <person name="Zhou P."/>
            <person name="Schroeder A.J."/>
            <person name="Falls K."/>
            <person name="Emmert D.B."/>
            <person name="Russo S.M."/>
            <person name="Gelbart W.M."/>
            <person name="null"/>
        </authorList>
    </citation>
    <scope>NUCLEOTIDE SEQUENCE</scope>
</reference>
<dbReference type="SMR" id="Q9VZ44"/>
<dbReference type="GlyGen" id="Q9VZ44">
    <property type="glycosylation" value="1 site"/>
</dbReference>
<evidence type="ECO:0000256" key="5">
    <source>
        <dbReference type="ARBA" id="ARBA00022729"/>
    </source>
</evidence>
<evidence type="ECO:0000259" key="15">
    <source>
        <dbReference type="PROSITE" id="PS50026"/>
    </source>
</evidence>
<dbReference type="CDD" id="cd00054">
    <property type="entry name" value="EGF_CA"/>
    <property type="match status" value="1"/>
</dbReference>
<dbReference type="FlyBase" id="FBgn0021742">
    <property type="gene designation" value="C901"/>
</dbReference>
<reference evidence="17 20" key="5">
    <citation type="journal article" date="2002" name="Genome Biol.">
        <title>Heterochromatic sequences in a Drosophila whole-genome shotgun assembly.</title>
        <authorList>
            <person name="Hoskins R.A."/>
            <person name="Smith C.D."/>
            <person name="Carlson J.W."/>
            <person name="Carvalho A.B."/>
            <person name="Halpern A."/>
            <person name="Kaminker J.S."/>
            <person name="Kennedy C."/>
            <person name="Mungall C.J."/>
            <person name="Sullivan B.A."/>
            <person name="Sutton G.G."/>
            <person name="Yasuhara J.C."/>
            <person name="Wakimoto B.T."/>
            <person name="Myers E.W."/>
            <person name="Celniker S.E."/>
            <person name="Rubin G.M."/>
            <person name="Karpen G.H."/>
        </authorList>
    </citation>
    <scope>NUCLEOTIDE SEQUENCE [LARGE SCALE GENOMIC DNA]</scope>
    <source>
        <strain evidence="20">Berkeley</strain>
    </source>
</reference>
<keyword evidence="3 11" id="KW-0245">EGF-like domain</keyword>
<dbReference type="GeneID" id="32032"/>
<dbReference type="GO" id="GO:0007219">
    <property type="term" value="P:Notch signaling pathway"/>
    <property type="evidence" value="ECO:0000318"/>
    <property type="project" value="GO_Central"/>
</dbReference>
<evidence type="ECO:0000256" key="7">
    <source>
        <dbReference type="ARBA" id="ARBA00022989"/>
    </source>
</evidence>
<dbReference type="AlphaFoldDB" id="Q9VZ44"/>
<dbReference type="PANTHER" id="PTHR14949">
    <property type="entry name" value="EGF-LIKE-DOMAIN, MULTIPLE 7, 8"/>
    <property type="match status" value="1"/>
</dbReference>
<dbReference type="Reactome" id="R-DME-9013700">
    <property type="pathway name" value="NOTCH4 Activation and Transmission of Signal to the Nucleus"/>
</dbReference>
<feature type="domain" description="EGF-like" evidence="15">
    <location>
        <begin position="274"/>
        <end position="315"/>
    </location>
</feature>
<reference evidence="20" key="3">
    <citation type="journal article" date="2002" name="Genome Biol.">
        <title>Annotation of the Drosophila melanogaster euchromatic genome: a systematic review.</title>
        <authorList>
            <person name="Misra S."/>
            <person name="Crosby M.A."/>
            <person name="Mungall C.J."/>
            <person name="Matthews B.B."/>
            <person name="Campbell K.S."/>
            <person name="Hradecky P."/>
            <person name="Huang Y."/>
            <person name="Kaminker J.S."/>
            <person name="Millburn G.H."/>
            <person name="Prochnik S.E."/>
            <person name="Smith C.D."/>
            <person name="Tupy J.L."/>
            <person name="Whitfied E.J."/>
            <person name="Bayraktaroglu L."/>
            <person name="Berman B.P."/>
            <person name="Bettencourt B.R."/>
            <person name="Celniker S.E."/>
            <person name="de Grey A.D."/>
            <person name="Drysdale R.A."/>
            <person name="Harris N.L."/>
            <person name="Richter J."/>
            <person name="Russo S."/>
            <person name="Schroeder A.J."/>
            <person name="Shu S.Q."/>
            <person name="Stapleton M."/>
            <person name="Yamada C."/>
            <person name="Ashburner M."/>
            <person name="Gelbart W.M."/>
            <person name="Rubin G.M."/>
            <person name="Lewis S.E."/>
        </authorList>
    </citation>
    <scope>GENOME REANNOTATION</scope>
    <source>
        <strain evidence="20">Berkeley</strain>
    </source>
</reference>
<dbReference type="AGR" id="FB:FBgn0021742"/>
<evidence type="ECO:0000313" key="17">
    <source>
        <dbReference type="EMBL" id="AAF47984.1"/>
    </source>
</evidence>
<dbReference type="SUPFAM" id="SSF57196">
    <property type="entry name" value="EGF/Laminin"/>
    <property type="match status" value="1"/>
</dbReference>
<evidence type="ECO:0000256" key="11">
    <source>
        <dbReference type="PROSITE-ProRule" id="PRU00076"/>
    </source>
</evidence>